<keyword evidence="2" id="KW-1185">Reference proteome</keyword>
<dbReference type="EMBL" id="JAHYXK010000002">
    <property type="protein sequence ID" value="MBW7465999.1"/>
    <property type="molecule type" value="Genomic_DNA"/>
</dbReference>
<dbReference type="Proteomes" id="UP000813018">
    <property type="component" value="Unassembled WGS sequence"/>
</dbReference>
<organism evidence="1 2">
    <name type="scientific">Pontibacter aydingkolensis</name>
    <dbReference type="NCBI Taxonomy" id="1911536"/>
    <lineage>
        <taxon>Bacteria</taxon>
        <taxon>Pseudomonadati</taxon>
        <taxon>Bacteroidota</taxon>
        <taxon>Cytophagia</taxon>
        <taxon>Cytophagales</taxon>
        <taxon>Hymenobacteraceae</taxon>
        <taxon>Pontibacter</taxon>
    </lineage>
</organism>
<name>A0ABS7CQ74_9BACT</name>
<sequence>MMMFSDSNKYFLQNSRQELSKLNKDEALSTFNEKFKEQAFERIQRSYSEITHAERFSFYEDVLEHLGDYVVDELIIDIYLEDECDQILKRVIKRLSILESRLPQSFVLSGLLNASSCNCFLKEELTKCIGITEVDLHNTNQNSHPIIKKFAISINSSLLNSKGEAELRRLLIHFIKFWSLPNSKRGNRNDKGILLLHLINTFIESQQNNLCLNLKEVVADLNKYRLKDLVAVPLLNLDKGKSDNLPVGYFILKERLQEKLEHISFLKQAITPNDTLEFLKEYIVKHNKTNNSAHFKALKAKVISEVHKVKKEDILKIIGIEALINKYQADEFLSKIIRRKYIIEVIE</sequence>
<evidence type="ECO:0000313" key="1">
    <source>
        <dbReference type="EMBL" id="MBW7465999.1"/>
    </source>
</evidence>
<protein>
    <submittedName>
        <fullName evidence="1">Uncharacterized protein</fullName>
    </submittedName>
</protein>
<dbReference type="RefSeq" id="WP_219875892.1">
    <property type="nucleotide sequence ID" value="NZ_JAHYXK010000002.1"/>
</dbReference>
<accession>A0ABS7CQ74</accession>
<gene>
    <name evidence="1" type="ORF">K0O23_02895</name>
</gene>
<comment type="caution">
    <text evidence="1">The sequence shown here is derived from an EMBL/GenBank/DDBJ whole genome shotgun (WGS) entry which is preliminary data.</text>
</comment>
<evidence type="ECO:0000313" key="2">
    <source>
        <dbReference type="Proteomes" id="UP000813018"/>
    </source>
</evidence>
<reference evidence="1 2" key="1">
    <citation type="journal article" date="2016" name="Int. J. Syst. Evol. Microbiol.">
        <title>Pontibacter aydingkolensis sp. nov., isolated from soil of a salt lake.</title>
        <authorList>
            <person name="Osman G."/>
            <person name="Zhang T."/>
            <person name="Lou K."/>
            <person name="Gao Y."/>
            <person name="Chang W."/>
            <person name="Lin Q."/>
            <person name="Yang H.M."/>
            <person name="Huo X.D."/>
            <person name="Wang N."/>
        </authorList>
    </citation>
    <scope>NUCLEOTIDE SEQUENCE [LARGE SCALE GENOMIC DNA]</scope>
    <source>
        <strain evidence="1 2">KACC 19255</strain>
    </source>
</reference>
<proteinExistence type="predicted"/>